<dbReference type="GO" id="GO:0016810">
    <property type="term" value="F:hydrolase activity, acting on carbon-nitrogen (but not peptide) bonds"/>
    <property type="evidence" value="ECO:0007669"/>
    <property type="project" value="InterPro"/>
</dbReference>
<sequence length="285" mass="33378">MGTMLIGYDVEWRGARGDGDVTERFLDRVQELHNRLGIPATLFILGQTLERCPQAFQPLVDDPLFDLQQHTYSHQLLKTVYIEDGGRVQVIRGADLDTIRWEVHLTNDLLRDLLGVECIGLTGPWCYYRGLRDRPDILQVLWEEGIRFTRTDGRNEHDYHPVPLDLQPYWYEHVGFPEMLELTIHGWHDCVLRDSLGWQDLDGYVESVKPYIGRAASENKLFSYVQHDWSSIQEDPEMKATEALLRYAQERQLTFMSCREYYELACSMREHREATTSVLRREASR</sequence>
<dbReference type="STRING" id="525904.Tter_2213"/>
<accession>D1CH91</accession>
<dbReference type="OrthoDB" id="2548907at2"/>
<dbReference type="Gene3D" id="3.20.20.370">
    <property type="entry name" value="Glycoside hydrolase/deacetylase"/>
    <property type="match status" value="1"/>
</dbReference>
<name>D1CH91_THET1</name>
<reference evidence="3" key="1">
    <citation type="journal article" date="2010" name="Stand. Genomic Sci.">
        <title>Complete genome sequence of 'Thermobaculum terrenum' type strain (YNP1).</title>
        <authorList>
            <person name="Kiss H."/>
            <person name="Cleland D."/>
            <person name="Lapidus A."/>
            <person name="Lucas S."/>
            <person name="Glavina Del Rio T."/>
            <person name="Nolan M."/>
            <person name="Tice H."/>
            <person name="Han C."/>
            <person name="Goodwin L."/>
            <person name="Pitluck S."/>
            <person name="Liolios K."/>
            <person name="Ivanova N."/>
            <person name="Mavromatis K."/>
            <person name="Ovchinnikova G."/>
            <person name="Pati A."/>
            <person name="Chen A."/>
            <person name="Palaniappan K."/>
            <person name="Land M."/>
            <person name="Hauser L."/>
            <person name="Chang Y."/>
            <person name="Jeffries C."/>
            <person name="Lu M."/>
            <person name="Brettin T."/>
            <person name="Detter J."/>
            <person name="Goker M."/>
            <person name="Tindall B."/>
            <person name="Beck B."/>
            <person name="McDermott T."/>
            <person name="Woyke T."/>
            <person name="Bristow J."/>
            <person name="Eisen J."/>
            <person name="Markowitz V."/>
            <person name="Hugenholtz P."/>
            <person name="Kyrpides N."/>
            <person name="Klenk H."/>
            <person name="Cheng J."/>
        </authorList>
    </citation>
    <scope>NUCLEOTIDE SEQUENCE [LARGE SCALE GENOMIC DNA]</scope>
    <source>
        <strain evidence="3">ATCC BAA-798 / YNP1</strain>
    </source>
</reference>
<evidence type="ECO:0000259" key="1">
    <source>
        <dbReference type="Pfam" id="PF01522"/>
    </source>
</evidence>
<gene>
    <name evidence="2" type="ordered locus">Tter_2213</name>
</gene>
<evidence type="ECO:0000313" key="3">
    <source>
        <dbReference type="Proteomes" id="UP000000323"/>
    </source>
</evidence>
<protein>
    <submittedName>
        <fullName evidence="2">Polysaccharide deacetylase</fullName>
    </submittedName>
</protein>
<dbReference type="InterPro" id="IPR002509">
    <property type="entry name" value="NODB_dom"/>
</dbReference>
<proteinExistence type="predicted"/>
<dbReference type="SUPFAM" id="SSF88713">
    <property type="entry name" value="Glycoside hydrolase/deacetylase"/>
    <property type="match status" value="1"/>
</dbReference>
<dbReference type="InterPro" id="IPR011330">
    <property type="entry name" value="Glyco_hydro/deAcase_b/a-brl"/>
</dbReference>
<dbReference type="GO" id="GO:0005975">
    <property type="term" value="P:carbohydrate metabolic process"/>
    <property type="evidence" value="ECO:0007669"/>
    <property type="project" value="InterPro"/>
</dbReference>
<evidence type="ECO:0000313" key="2">
    <source>
        <dbReference type="EMBL" id="ACZ43112.1"/>
    </source>
</evidence>
<dbReference type="EMBL" id="CP001826">
    <property type="protein sequence ID" value="ACZ43112.1"/>
    <property type="molecule type" value="Genomic_DNA"/>
</dbReference>
<dbReference type="AlphaFoldDB" id="D1CH91"/>
<dbReference type="HOGENOM" id="CLU_976396_0_0_0"/>
<dbReference type="RefSeq" id="WP_012876143.1">
    <property type="nucleotide sequence ID" value="NC_013526.1"/>
</dbReference>
<dbReference type="eggNOG" id="COG0726">
    <property type="taxonomic scope" value="Bacteria"/>
</dbReference>
<feature type="domain" description="NodB homology" evidence="1">
    <location>
        <begin position="23"/>
        <end position="117"/>
    </location>
</feature>
<keyword evidence="3" id="KW-1185">Reference proteome</keyword>
<dbReference type="Proteomes" id="UP000000323">
    <property type="component" value="Chromosome 2"/>
</dbReference>
<organism evidence="2 3">
    <name type="scientific">Thermobaculum terrenum (strain ATCC BAA-798 / CCMEE 7001 / YNP1)</name>
    <dbReference type="NCBI Taxonomy" id="525904"/>
    <lineage>
        <taxon>Bacteria</taxon>
        <taxon>Bacillati</taxon>
        <taxon>Chloroflexota</taxon>
        <taxon>Chloroflexia</taxon>
        <taxon>Candidatus Thermobaculales</taxon>
        <taxon>Candidatus Thermobaculaceae</taxon>
        <taxon>Thermobaculum</taxon>
    </lineage>
</organism>
<dbReference type="Pfam" id="PF01522">
    <property type="entry name" value="Polysacc_deac_1"/>
    <property type="match status" value="1"/>
</dbReference>
<dbReference type="KEGG" id="ttr:Tter_2213"/>